<dbReference type="Proteomes" id="UP000214666">
    <property type="component" value="Chromosome"/>
</dbReference>
<protein>
    <submittedName>
        <fullName evidence="1">Uncharacterized protein</fullName>
    </submittedName>
</protein>
<sequence>MNFGPLRAQQAVLNSSSLRINPASKQGVPSPQLHEEKVSRFVVQDSVEISETGRQLAEGAIVSQAAKYFGTTQINDSLNRVLEGQPEEVSNAVYNMIQSNFIVDGTVTDENQRAVLLEMGVSQSKYIADHYMEGDKAKEFLETMNQIAGIALTRSIDSESGDISYTTPADRPLGAPEDYVKLSEVMKQADPQQYAAFMNDIKGGGNGLNQLLSFAQKVPQHPDWINNYKERTGQTEELLNNTQLKNRFDKADTTSASAFMNSMQNLLKEASATQDSYMQNMRGFFRNLGVQVD</sequence>
<dbReference type="EMBL" id="CP020028">
    <property type="protein sequence ID" value="ASR46631.1"/>
    <property type="molecule type" value="Genomic_DNA"/>
</dbReference>
<dbReference type="KEGG" id="pkb:B4V02_08055"/>
<proteinExistence type="predicted"/>
<name>A0A222WLH1_9BACL</name>
<keyword evidence="2" id="KW-1185">Reference proteome</keyword>
<dbReference type="RefSeq" id="WP_094154407.1">
    <property type="nucleotide sequence ID" value="NZ_CP020028.1"/>
</dbReference>
<reference evidence="1 2" key="1">
    <citation type="submission" date="2017-03" db="EMBL/GenBank/DDBJ databases">
        <title>Complete genome sequence of Paenibacillus Kribbensis producing bioflocculants.</title>
        <authorList>
            <person name="Lee H.-G."/>
            <person name="Oh H.-M."/>
        </authorList>
    </citation>
    <scope>NUCLEOTIDE SEQUENCE [LARGE SCALE GENOMIC DNA]</scope>
    <source>
        <strain evidence="1 2">AM49</strain>
    </source>
</reference>
<organism evidence="1 2">
    <name type="scientific">Paenibacillus kribbensis</name>
    <dbReference type="NCBI Taxonomy" id="172713"/>
    <lineage>
        <taxon>Bacteria</taxon>
        <taxon>Bacillati</taxon>
        <taxon>Bacillota</taxon>
        <taxon>Bacilli</taxon>
        <taxon>Bacillales</taxon>
        <taxon>Paenibacillaceae</taxon>
        <taxon>Paenibacillus</taxon>
    </lineage>
</organism>
<evidence type="ECO:0000313" key="1">
    <source>
        <dbReference type="EMBL" id="ASR46631.1"/>
    </source>
</evidence>
<accession>A0A222WLH1</accession>
<gene>
    <name evidence="1" type="ORF">B4V02_08055</name>
</gene>
<dbReference type="OrthoDB" id="2627141at2"/>
<evidence type="ECO:0000313" key="2">
    <source>
        <dbReference type="Proteomes" id="UP000214666"/>
    </source>
</evidence>
<dbReference type="STRING" id="172713.GCA_001705305_05007"/>
<dbReference type="AlphaFoldDB" id="A0A222WLH1"/>